<keyword evidence="2" id="KW-1185">Reference proteome</keyword>
<reference evidence="1 2" key="1">
    <citation type="submission" date="2023-03" db="EMBL/GenBank/DDBJ databases">
        <title>Genome insight into feeding habits of ladybird beetles.</title>
        <authorList>
            <person name="Li H.-S."/>
            <person name="Huang Y.-H."/>
            <person name="Pang H."/>
        </authorList>
    </citation>
    <scope>NUCLEOTIDE SEQUENCE [LARGE SCALE GENOMIC DNA]</scope>
    <source>
        <strain evidence="1">SYSU_2023b</strain>
        <tissue evidence="1">Whole body</tissue>
    </source>
</reference>
<protein>
    <submittedName>
        <fullName evidence="1">Uncharacterized protein</fullName>
    </submittedName>
</protein>
<dbReference type="AlphaFoldDB" id="A0AAW1UI12"/>
<comment type="caution">
    <text evidence="1">The sequence shown here is derived from an EMBL/GenBank/DDBJ whole genome shotgun (WGS) entry which is preliminary data.</text>
</comment>
<evidence type="ECO:0000313" key="2">
    <source>
        <dbReference type="Proteomes" id="UP001431783"/>
    </source>
</evidence>
<dbReference type="Proteomes" id="UP001431783">
    <property type="component" value="Unassembled WGS sequence"/>
</dbReference>
<accession>A0AAW1UI12</accession>
<sequence length="249" mass="28191">MKLQFVVVDTGEKWRRALLRNQVLKRLPSYVRRRESDLSAATVGECFTQQITKKREELTHRRPTTATRKEVNVPAGKSITTEEVIIGNVTTNENRNPVSSIPIARLAANKKNVDEDTSSDDMSSASVPFAESYDSLTWTPEDMDDDLIPRHPTVTEPNDAQKSLKHLPEGTFVLVNYEGVLYPGEILKQKKVGYSISAMVKSGNNWKLPDKADILNYLAEDVIQVIDKPIKMGRRDIYSVKELRSYLEL</sequence>
<evidence type="ECO:0000313" key="1">
    <source>
        <dbReference type="EMBL" id="KAK9880843.1"/>
    </source>
</evidence>
<gene>
    <name evidence="1" type="ORF">WA026_013170</name>
</gene>
<proteinExistence type="predicted"/>
<organism evidence="1 2">
    <name type="scientific">Henosepilachna vigintioctopunctata</name>
    <dbReference type="NCBI Taxonomy" id="420089"/>
    <lineage>
        <taxon>Eukaryota</taxon>
        <taxon>Metazoa</taxon>
        <taxon>Ecdysozoa</taxon>
        <taxon>Arthropoda</taxon>
        <taxon>Hexapoda</taxon>
        <taxon>Insecta</taxon>
        <taxon>Pterygota</taxon>
        <taxon>Neoptera</taxon>
        <taxon>Endopterygota</taxon>
        <taxon>Coleoptera</taxon>
        <taxon>Polyphaga</taxon>
        <taxon>Cucujiformia</taxon>
        <taxon>Coccinelloidea</taxon>
        <taxon>Coccinellidae</taxon>
        <taxon>Epilachninae</taxon>
        <taxon>Epilachnini</taxon>
        <taxon>Henosepilachna</taxon>
    </lineage>
</organism>
<name>A0AAW1UI12_9CUCU</name>
<dbReference type="EMBL" id="JARQZJ010000066">
    <property type="protein sequence ID" value="KAK9880843.1"/>
    <property type="molecule type" value="Genomic_DNA"/>
</dbReference>